<name>A0A940P5K4_9ENTE</name>
<dbReference type="GO" id="GO:0051539">
    <property type="term" value="F:4 iron, 4 sulfur cluster binding"/>
    <property type="evidence" value="ECO:0007669"/>
    <property type="project" value="UniProtKB-UniRule"/>
</dbReference>
<dbReference type="RefSeq" id="WP_209527377.1">
    <property type="nucleotide sequence ID" value="NZ_JAEEGA010000006.1"/>
</dbReference>
<evidence type="ECO:0000256" key="3">
    <source>
        <dbReference type="ARBA" id="ARBA00008343"/>
    </source>
</evidence>
<dbReference type="EC" id="3.2.2.31" evidence="4 14"/>
<gene>
    <name evidence="16" type="primary">mutY</name>
    <name evidence="16" type="ORF">I6N95_10500</name>
</gene>
<reference evidence="16" key="1">
    <citation type="submission" date="2020-12" db="EMBL/GenBank/DDBJ databases">
        <title>Vagococcus allomyrinae sp. nov. and Enterococcus lavae sp. nov., isolated from the larvae of Allomyrina dichotoma.</title>
        <authorList>
            <person name="Lee S.D."/>
        </authorList>
    </citation>
    <scope>NUCLEOTIDE SEQUENCE</scope>
    <source>
        <strain evidence="16">BWB3-3</strain>
    </source>
</reference>
<keyword evidence="6" id="KW-0004">4Fe-4S</keyword>
<dbReference type="GO" id="GO:0035485">
    <property type="term" value="F:adenine/guanine mispair binding"/>
    <property type="evidence" value="ECO:0007669"/>
    <property type="project" value="TreeGrafter"/>
</dbReference>
<dbReference type="GO" id="GO:0046872">
    <property type="term" value="F:metal ion binding"/>
    <property type="evidence" value="ECO:0007669"/>
    <property type="project" value="UniProtKB-UniRule"/>
</dbReference>
<keyword evidence="10 14" id="KW-0408">Iron</keyword>
<dbReference type="Pfam" id="PF00633">
    <property type="entry name" value="HHH"/>
    <property type="match status" value="1"/>
</dbReference>
<evidence type="ECO:0000313" key="17">
    <source>
        <dbReference type="Proteomes" id="UP000674938"/>
    </source>
</evidence>
<evidence type="ECO:0000256" key="7">
    <source>
        <dbReference type="ARBA" id="ARBA00022723"/>
    </source>
</evidence>
<dbReference type="CDD" id="cd03431">
    <property type="entry name" value="NUDIX_DNA_Glycosylase_C-MutY"/>
    <property type="match status" value="1"/>
</dbReference>
<comment type="caution">
    <text evidence="16">The sequence shown here is derived from an EMBL/GenBank/DDBJ whole genome shotgun (WGS) entry which is preliminary data.</text>
</comment>
<dbReference type="Pfam" id="PF10576">
    <property type="entry name" value="EndIII_4Fe-2S"/>
    <property type="match status" value="1"/>
</dbReference>
<evidence type="ECO:0000313" key="16">
    <source>
        <dbReference type="EMBL" id="MBP1041435.1"/>
    </source>
</evidence>
<dbReference type="SUPFAM" id="SSF55811">
    <property type="entry name" value="Nudix"/>
    <property type="match status" value="1"/>
</dbReference>
<evidence type="ECO:0000256" key="11">
    <source>
        <dbReference type="ARBA" id="ARBA00023014"/>
    </source>
</evidence>
<dbReference type="InterPro" id="IPR004035">
    <property type="entry name" value="Endouclease-III_FeS-bd_BS"/>
</dbReference>
<dbReference type="Proteomes" id="UP000674938">
    <property type="component" value="Unassembled WGS sequence"/>
</dbReference>
<comment type="catalytic activity">
    <reaction evidence="1 14">
        <text>Hydrolyzes free adenine bases from 7,8-dihydro-8-oxoguanine:adenine mismatched double-stranded DNA, leaving an apurinic site.</text>
        <dbReference type="EC" id="3.2.2.31"/>
    </reaction>
</comment>
<dbReference type="SUPFAM" id="SSF48150">
    <property type="entry name" value="DNA-glycosylase"/>
    <property type="match status" value="1"/>
</dbReference>
<organism evidence="16 17">
    <name type="scientific">Vagococcus allomyrinae</name>
    <dbReference type="NCBI Taxonomy" id="2794353"/>
    <lineage>
        <taxon>Bacteria</taxon>
        <taxon>Bacillati</taxon>
        <taxon>Bacillota</taxon>
        <taxon>Bacilli</taxon>
        <taxon>Lactobacillales</taxon>
        <taxon>Enterococcaceae</taxon>
        <taxon>Vagococcus</taxon>
    </lineage>
</organism>
<sequence length="404" mass="46873">MKSKNELTDSRLEKLSIGWQEDKITAFQKDFLRWYDRERRLLPWRENQDPYRIWVSEIMLQQTQVVTVIPYFYRFMEWFPTIKDLAEAPEERLLKAWEGLGYYSRVRNMQVAAQQIMENFAGEMPKTITEISTLKGIGPYTAGAIASIAFDLPEPAIDGNVMRVFSRLFELDDDIVKPASRKVFDYVVRKVISHQDPSSFNQAIMDLGSGTCTPTSPKCDSCPLQSYCGAYQKGTMTNYPVKSKKVKSRPVYYLAQVIRNQEGAYLVGQRADTGLLANLWTFPLVEIASEEYADLRNQWQEYQASQEPQLRLDLVAEEAFDLSDWIVTNRQDQAVVWQKQPVGEVTHVFSHLKWHVLVTYGISKNSDYPLEAQQRWLKPTEFAEYAFPKPQQKIVELLQGLHYF</sequence>
<dbReference type="InterPro" id="IPR003265">
    <property type="entry name" value="HhH-GPD_domain"/>
</dbReference>
<accession>A0A940P5K4</accession>
<dbReference type="InterPro" id="IPR011257">
    <property type="entry name" value="DNA_glycosylase"/>
</dbReference>
<dbReference type="PANTHER" id="PTHR42944">
    <property type="entry name" value="ADENINE DNA GLYCOSYLASE"/>
    <property type="match status" value="1"/>
</dbReference>
<dbReference type="InterPro" id="IPR005760">
    <property type="entry name" value="A/G_AdeGlyc_MutY"/>
</dbReference>
<dbReference type="GO" id="GO:0006298">
    <property type="term" value="P:mismatch repair"/>
    <property type="evidence" value="ECO:0007669"/>
    <property type="project" value="TreeGrafter"/>
</dbReference>
<evidence type="ECO:0000256" key="6">
    <source>
        <dbReference type="ARBA" id="ARBA00022485"/>
    </source>
</evidence>
<dbReference type="SMART" id="SM00525">
    <property type="entry name" value="FES"/>
    <property type="match status" value="1"/>
</dbReference>
<dbReference type="AlphaFoldDB" id="A0A940P5K4"/>
<proteinExistence type="inferred from homology"/>
<feature type="domain" description="HhH-GPD" evidence="15">
    <location>
        <begin position="59"/>
        <end position="210"/>
    </location>
</feature>
<keyword evidence="8 14" id="KW-0227">DNA damage</keyword>
<dbReference type="InterPro" id="IPR044298">
    <property type="entry name" value="MIG/MutY"/>
</dbReference>
<evidence type="ECO:0000256" key="1">
    <source>
        <dbReference type="ARBA" id="ARBA00000843"/>
    </source>
</evidence>
<evidence type="ECO:0000256" key="13">
    <source>
        <dbReference type="ARBA" id="ARBA00023295"/>
    </source>
</evidence>
<keyword evidence="11" id="KW-0411">Iron-sulfur</keyword>
<evidence type="ECO:0000256" key="9">
    <source>
        <dbReference type="ARBA" id="ARBA00022801"/>
    </source>
</evidence>
<dbReference type="InterPro" id="IPR000445">
    <property type="entry name" value="HhH_motif"/>
</dbReference>
<comment type="function">
    <text evidence="2">Adenine glycosylase active on G-A mispairs. MutY also corrects error-prone DNA synthesis past GO lesions which are due to the oxidatively damaged form of guanine: 7,8-dihydro-8-oxoguanine (8-oxo-dGTP).</text>
</comment>
<dbReference type="InterPro" id="IPR023170">
    <property type="entry name" value="HhH_base_excis_C"/>
</dbReference>
<dbReference type="NCBIfam" id="TIGR01084">
    <property type="entry name" value="mutY"/>
    <property type="match status" value="1"/>
</dbReference>
<keyword evidence="17" id="KW-1185">Reference proteome</keyword>
<dbReference type="Pfam" id="PF14815">
    <property type="entry name" value="NUDIX_4"/>
    <property type="match status" value="1"/>
</dbReference>
<dbReference type="Gene3D" id="1.10.340.30">
    <property type="entry name" value="Hypothetical protein, domain 2"/>
    <property type="match status" value="1"/>
</dbReference>
<dbReference type="PROSITE" id="PS00764">
    <property type="entry name" value="ENDONUCLEASE_III_1"/>
    <property type="match status" value="1"/>
</dbReference>
<comment type="similarity">
    <text evidence="3 14">Belongs to the Nth/MutY family.</text>
</comment>
<dbReference type="InterPro" id="IPR029119">
    <property type="entry name" value="MutY_C"/>
</dbReference>
<protein>
    <recommendedName>
        <fullName evidence="5 14">Adenine DNA glycosylase</fullName>
        <ecNumber evidence="4 14">3.2.2.31</ecNumber>
    </recommendedName>
</protein>
<dbReference type="CDD" id="cd00056">
    <property type="entry name" value="ENDO3c"/>
    <property type="match status" value="1"/>
</dbReference>
<dbReference type="GO" id="GO:0034039">
    <property type="term" value="F:8-oxo-7,8-dihydroguanine DNA N-glycosylase activity"/>
    <property type="evidence" value="ECO:0007669"/>
    <property type="project" value="TreeGrafter"/>
</dbReference>
<evidence type="ECO:0000256" key="8">
    <source>
        <dbReference type="ARBA" id="ARBA00022763"/>
    </source>
</evidence>
<dbReference type="PANTHER" id="PTHR42944:SF1">
    <property type="entry name" value="ADENINE DNA GLYCOSYLASE"/>
    <property type="match status" value="1"/>
</dbReference>
<comment type="cofactor">
    <cofactor evidence="14">
        <name>[4Fe-4S] cluster</name>
        <dbReference type="ChEBI" id="CHEBI:49883"/>
    </cofactor>
    <text evidence="14">Binds 1 [4Fe-4S] cluster.</text>
</comment>
<evidence type="ECO:0000256" key="12">
    <source>
        <dbReference type="ARBA" id="ARBA00023204"/>
    </source>
</evidence>
<dbReference type="GO" id="GO:0032357">
    <property type="term" value="F:oxidized purine DNA binding"/>
    <property type="evidence" value="ECO:0007669"/>
    <property type="project" value="TreeGrafter"/>
</dbReference>
<evidence type="ECO:0000256" key="2">
    <source>
        <dbReference type="ARBA" id="ARBA00002933"/>
    </source>
</evidence>
<evidence type="ECO:0000256" key="14">
    <source>
        <dbReference type="RuleBase" id="RU365096"/>
    </source>
</evidence>
<dbReference type="Gene3D" id="1.10.1670.10">
    <property type="entry name" value="Helix-hairpin-Helix base-excision DNA repair enzymes (C-terminal)"/>
    <property type="match status" value="1"/>
</dbReference>
<dbReference type="GO" id="GO:0000701">
    <property type="term" value="F:purine-specific mismatch base pair DNA N-glycosylase activity"/>
    <property type="evidence" value="ECO:0007669"/>
    <property type="project" value="UniProtKB-EC"/>
</dbReference>
<evidence type="ECO:0000256" key="5">
    <source>
        <dbReference type="ARBA" id="ARBA00022023"/>
    </source>
</evidence>
<dbReference type="EMBL" id="JAEEGA010000006">
    <property type="protein sequence ID" value="MBP1041435.1"/>
    <property type="molecule type" value="Genomic_DNA"/>
</dbReference>
<evidence type="ECO:0000259" key="15">
    <source>
        <dbReference type="SMART" id="SM00478"/>
    </source>
</evidence>
<evidence type="ECO:0000256" key="4">
    <source>
        <dbReference type="ARBA" id="ARBA00012045"/>
    </source>
</evidence>
<keyword evidence="7" id="KW-0479">Metal-binding</keyword>
<keyword evidence="13 14" id="KW-0326">Glycosidase</keyword>
<dbReference type="InterPro" id="IPR003651">
    <property type="entry name" value="Endonuclease3_FeS-loop_motif"/>
</dbReference>
<dbReference type="FunFam" id="1.10.340.30:FF:000002">
    <property type="entry name" value="Adenine DNA glycosylase"/>
    <property type="match status" value="1"/>
</dbReference>
<dbReference type="SMART" id="SM00478">
    <property type="entry name" value="ENDO3c"/>
    <property type="match status" value="1"/>
</dbReference>
<dbReference type="Gene3D" id="3.90.79.10">
    <property type="entry name" value="Nucleoside Triphosphate Pyrophosphohydrolase"/>
    <property type="match status" value="1"/>
</dbReference>
<dbReference type="InterPro" id="IPR015797">
    <property type="entry name" value="NUDIX_hydrolase-like_dom_sf"/>
</dbReference>
<keyword evidence="12" id="KW-0234">DNA repair</keyword>
<evidence type="ECO:0000256" key="10">
    <source>
        <dbReference type="ARBA" id="ARBA00023004"/>
    </source>
</evidence>
<dbReference type="Pfam" id="PF00730">
    <property type="entry name" value="HhH-GPD"/>
    <property type="match status" value="1"/>
</dbReference>
<keyword evidence="9" id="KW-0378">Hydrolase</keyword>
<dbReference type="GO" id="GO:0006284">
    <property type="term" value="P:base-excision repair"/>
    <property type="evidence" value="ECO:0007669"/>
    <property type="project" value="UniProtKB-UniRule"/>
</dbReference>